<evidence type="ECO:0000313" key="8">
    <source>
        <dbReference type="Proteomes" id="UP000002440"/>
    </source>
</evidence>
<dbReference type="GO" id="GO:0016020">
    <property type="term" value="C:membrane"/>
    <property type="evidence" value="ECO:0007669"/>
    <property type="project" value="UniProtKB-SubCell"/>
</dbReference>
<dbReference type="Pfam" id="PF13675">
    <property type="entry name" value="PilJ"/>
    <property type="match status" value="1"/>
</dbReference>
<evidence type="ECO:0000256" key="4">
    <source>
        <dbReference type="ARBA" id="ARBA00023136"/>
    </source>
</evidence>
<dbReference type="SUPFAM" id="SSF58104">
    <property type="entry name" value="Methyl-accepting chemotaxis protein (MCP) signaling domain"/>
    <property type="match status" value="1"/>
</dbReference>
<reference evidence="7 8" key="1">
    <citation type="submission" date="2006-03" db="EMBL/GenBank/DDBJ databases">
        <title>Complete sequence of Methylobacillus flagellatus KT.</title>
        <authorList>
            <consortium name="US DOE Joint Genome Institute"/>
            <person name="Copeland A."/>
            <person name="Lucas S."/>
            <person name="Lapidus A."/>
            <person name="Barry K."/>
            <person name="Detter J.C."/>
            <person name="Glavina del Rio T."/>
            <person name="Hammon N."/>
            <person name="Israni S."/>
            <person name="Dalin E."/>
            <person name="Tice H."/>
            <person name="Pitluck S."/>
            <person name="Brettin T."/>
            <person name="Bruce D."/>
            <person name="Han C."/>
            <person name="Tapia R."/>
            <person name="Saunders E."/>
            <person name="Gilna P."/>
            <person name="Schmutz J."/>
            <person name="Larimer F."/>
            <person name="Land M."/>
            <person name="Kyrpides N."/>
            <person name="Anderson I."/>
            <person name="Richardson P."/>
        </authorList>
    </citation>
    <scope>NUCLEOTIDE SEQUENCE [LARGE SCALE GENOMIC DNA]</scope>
    <source>
        <strain evidence="8">KT / ATCC 51484 / DSM 6875</strain>
    </source>
</reference>
<dbReference type="EMBL" id="CP000284">
    <property type="protein sequence ID" value="ABE48594.1"/>
    <property type="molecule type" value="Genomic_DNA"/>
</dbReference>
<evidence type="ECO:0000259" key="5">
    <source>
        <dbReference type="Pfam" id="PF00015"/>
    </source>
</evidence>
<protein>
    <submittedName>
        <fullName evidence="7">Putative methyl-accepting chemotaxis sensory transducer</fullName>
    </submittedName>
</protein>
<proteinExistence type="predicted"/>
<dbReference type="Pfam" id="PF00015">
    <property type="entry name" value="MCPsignal"/>
    <property type="match status" value="1"/>
</dbReference>
<dbReference type="STRING" id="265072.Mfla_0323"/>
<accession>Q1H4J3</accession>
<feature type="domain" description="Methyl-accepting transducer" evidence="5">
    <location>
        <begin position="181"/>
        <end position="244"/>
    </location>
</feature>
<dbReference type="Proteomes" id="UP000002440">
    <property type="component" value="Chromosome"/>
</dbReference>
<evidence type="ECO:0000313" key="7">
    <source>
        <dbReference type="EMBL" id="ABE48594.1"/>
    </source>
</evidence>
<evidence type="ECO:0000256" key="2">
    <source>
        <dbReference type="ARBA" id="ARBA00022692"/>
    </source>
</evidence>
<dbReference type="AlphaFoldDB" id="Q1H4J3"/>
<feature type="domain" description="NarX-like N-terminal" evidence="6">
    <location>
        <begin position="63"/>
        <end position="120"/>
    </location>
</feature>
<evidence type="ECO:0000259" key="6">
    <source>
        <dbReference type="Pfam" id="PF13675"/>
    </source>
</evidence>
<organism evidence="7 8">
    <name type="scientific">Methylobacillus flagellatus (strain ATCC 51484 / DSM 6875 / VKM B-1610 / KT)</name>
    <dbReference type="NCBI Taxonomy" id="265072"/>
    <lineage>
        <taxon>Bacteria</taxon>
        <taxon>Pseudomonadati</taxon>
        <taxon>Pseudomonadota</taxon>
        <taxon>Betaproteobacteria</taxon>
        <taxon>Nitrosomonadales</taxon>
        <taxon>Methylophilaceae</taxon>
        <taxon>Methylobacillus</taxon>
    </lineage>
</organism>
<gene>
    <name evidence="7" type="ordered locus">Mfla_0323</name>
</gene>
<sequence>MLAANKTDHFPGLCSPFLKPTYSIFALRNETPMTMQSAIRQMNMRHSKPSADTAPPLGAETFGSLINLAGRQRMLSQRIILNTILASQGDQAAKATAQEALQLFTATHHDLVHGNQQLPGLFSLALQDAYLGDSKADARIRAFIEHAGQALQALDANTPSTVLIDRLGQYATPMVTILNQITQVYENEARQHASLHQKQQRDLMENIQRITKQAKIVSVNAKIIAARAGEAGKEFSVVASVLANITSELDELVLQAVKNGEYHP</sequence>
<evidence type="ECO:0000256" key="1">
    <source>
        <dbReference type="ARBA" id="ARBA00004141"/>
    </source>
</evidence>
<dbReference type="eggNOG" id="COG0840">
    <property type="taxonomic scope" value="Bacteria"/>
</dbReference>
<dbReference type="KEGG" id="mfa:Mfla_0323"/>
<keyword evidence="4" id="KW-0472">Membrane</keyword>
<dbReference type="GO" id="GO:0007165">
    <property type="term" value="P:signal transduction"/>
    <property type="evidence" value="ECO:0007669"/>
    <property type="project" value="InterPro"/>
</dbReference>
<dbReference type="Gene3D" id="6.10.250.3200">
    <property type="match status" value="1"/>
</dbReference>
<dbReference type="HOGENOM" id="CLU_092031_0_0_4"/>
<dbReference type="InterPro" id="IPR004089">
    <property type="entry name" value="MCPsignal_dom"/>
</dbReference>
<keyword evidence="8" id="KW-1185">Reference proteome</keyword>
<evidence type="ECO:0000256" key="3">
    <source>
        <dbReference type="ARBA" id="ARBA00022989"/>
    </source>
</evidence>
<comment type="subcellular location">
    <subcellularLocation>
        <location evidence="1">Membrane</location>
        <topology evidence="1">Multi-pass membrane protein</topology>
    </subcellularLocation>
</comment>
<name>Q1H4J3_METFK</name>
<keyword evidence="2" id="KW-0812">Transmembrane</keyword>
<dbReference type="InterPro" id="IPR029095">
    <property type="entry name" value="NarX-like_N"/>
</dbReference>
<keyword evidence="3" id="KW-1133">Transmembrane helix</keyword>